<reference evidence="3" key="2">
    <citation type="journal article" date="2021" name="PeerJ">
        <title>Extensive microbial diversity within the chicken gut microbiome revealed by metagenomics and culture.</title>
        <authorList>
            <person name="Gilroy R."/>
            <person name="Ravi A."/>
            <person name="Getino M."/>
            <person name="Pursley I."/>
            <person name="Horton D.L."/>
            <person name="Alikhan N.F."/>
            <person name="Baker D."/>
            <person name="Gharbi K."/>
            <person name="Hall N."/>
            <person name="Watson M."/>
            <person name="Adriaenssens E.M."/>
            <person name="Foster-Nyarko E."/>
            <person name="Jarju S."/>
            <person name="Secka A."/>
            <person name="Antonio M."/>
            <person name="Oren A."/>
            <person name="Chaudhuri R.R."/>
            <person name="La Ragione R."/>
            <person name="Hildebrand F."/>
            <person name="Pallen M.J."/>
        </authorList>
    </citation>
    <scope>NUCLEOTIDE SEQUENCE</scope>
    <source>
        <strain evidence="3">CHK121-14286</strain>
    </source>
</reference>
<feature type="region of interest" description="Disordered" evidence="1">
    <location>
        <begin position="192"/>
        <end position="213"/>
    </location>
</feature>
<evidence type="ECO:0000256" key="1">
    <source>
        <dbReference type="SAM" id="MobiDB-lite"/>
    </source>
</evidence>
<feature type="domain" description="NYN" evidence="2">
    <location>
        <begin position="6"/>
        <end position="137"/>
    </location>
</feature>
<name>A0A9D1E3T0_9BACT</name>
<feature type="region of interest" description="Disordered" evidence="1">
    <location>
        <begin position="150"/>
        <end position="177"/>
    </location>
</feature>
<accession>A0A9D1E3T0</accession>
<comment type="caution">
    <text evidence="3">The sequence shown here is derived from an EMBL/GenBank/DDBJ whole genome shotgun (WGS) entry which is preliminary data.</text>
</comment>
<dbReference type="GO" id="GO:0004540">
    <property type="term" value="F:RNA nuclease activity"/>
    <property type="evidence" value="ECO:0007669"/>
    <property type="project" value="InterPro"/>
</dbReference>
<dbReference type="AlphaFoldDB" id="A0A9D1E3T0"/>
<dbReference type="Gene3D" id="3.40.50.1010">
    <property type="entry name" value="5'-nuclease"/>
    <property type="match status" value="1"/>
</dbReference>
<dbReference type="EMBL" id="DVHL01000018">
    <property type="protein sequence ID" value="HIR65715.1"/>
    <property type="molecule type" value="Genomic_DNA"/>
</dbReference>
<organism evidence="3 4">
    <name type="scientific">Candidatus Fimimonas gallinarum</name>
    <dbReference type="NCBI Taxonomy" id="2840821"/>
    <lineage>
        <taxon>Bacteria</taxon>
        <taxon>Pseudomonadati</taxon>
        <taxon>Myxococcota</taxon>
        <taxon>Myxococcia</taxon>
        <taxon>Myxococcales</taxon>
        <taxon>Cystobacterineae</taxon>
        <taxon>Myxococcaceae</taxon>
        <taxon>Myxococcaceae incertae sedis</taxon>
        <taxon>Candidatus Fimimonas</taxon>
    </lineage>
</organism>
<dbReference type="Pfam" id="PF01936">
    <property type="entry name" value="NYN"/>
    <property type="match status" value="1"/>
</dbReference>
<reference evidence="3" key="1">
    <citation type="submission" date="2020-10" db="EMBL/GenBank/DDBJ databases">
        <authorList>
            <person name="Gilroy R."/>
        </authorList>
    </citation>
    <scope>NUCLEOTIDE SEQUENCE</scope>
    <source>
        <strain evidence="3">CHK121-14286</strain>
    </source>
</reference>
<gene>
    <name evidence="3" type="ORF">IAC95_02345</name>
</gene>
<dbReference type="InterPro" id="IPR021139">
    <property type="entry name" value="NYN"/>
</dbReference>
<sequence>MLHDRKIAFFIDVDNAVMESVHYQNVIGQLREMGEIVYGAVYGVSERKHKQVIEDAKNCGYAIHLQMRNRRRVRKVFDSRIFVDVADLVAGNPLVDTVAVVSAPDDLVYLFSHLHRKGKMVVSTDNLDEASASLVDATVDLGKVHTVKLPANKAKTPKKEQQPAPVQSQPAENVQEDRTTALLREIERLRQDYDAPSEQPISQPSQSDVASLEQTQKLMKEIASLQQETPVQSQPETVSVEAQTAVEDTAVSEEQHTPVTNDDGDLIKKIEDLRQSNGGDSDDLVAEIKKLLDGLE</sequence>
<feature type="region of interest" description="Disordered" evidence="1">
    <location>
        <begin position="226"/>
        <end position="267"/>
    </location>
</feature>
<dbReference type="PANTHER" id="PTHR35811">
    <property type="entry name" value="SLR1870 PROTEIN"/>
    <property type="match status" value="1"/>
</dbReference>
<proteinExistence type="predicted"/>
<dbReference type="Proteomes" id="UP000824200">
    <property type="component" value="Unassembled WGS sequence"/>
</dbReference>
<feature type="compositionally biased region" description="Polar residues" evidence="1">
    <location>
        <begin position="226"/>
        <end position="242"/>
    </location>
</feature>
<evidence type="ECO:0000259" key="2">
    <source>
        <dbReference type="Pfam" id="PF01936"/>
    </source>
</evidence>
<dbReference type="PANTHER" id="PTHR35811:SF1">
    <property type="entry name" value="HTH OST-TYPE DOMAIN-CONTAINING PROTEIN"/>
    <property type="match status" value="1"/>
</dbReference>
<protein>
    <submittedName>
        <fullName evidence="3">NYN domain-containing protein</fullName>
    </submittedName>
</protein>
<evidence type="ECO:0000313" key="4">
    <source>
        <dbReference type="Proteomes" id="UP000824200"/>
    </source>
</evidence>
<feature type="compositionally biased region" description="Low complexity" evidence="1">
    <location>
        <begin position="196"/>
        <end position="207"/>
    </location>
</feature>
<evidence type="ECO:0000313" key="3">
    <source>
        <dbReference type="EMBL" id="HIR65715.1"/>
    </source>
</evidence>